<reference evidence="7 8" key="1">
    <citation type="submission" date="2024-09" db="EMBL/GenBank/DDBJ databases">
        <title>Chromosome-scale assembly of Riccia sorocarpa.</title>
        <authorList>
            <person name="Paukszto L."/>
        </authorList>
    </citation>
    <scope>NUCLEOTIDE SEQUENCE [LARGE SCALE GENOMIC DNA]</scope>
    <source>
        <strain evidence="7">LP-2024</strain>
        <tissue evidence="7">Aerial parts of the thallus</tissue>
    </source>
</reference>
<dbReference type="Pfam" id="PF00043">
    <property type="entry name" value="GST_C"/>
    <property type="match status" value="1"/>
</dbReference>
<evidence type="ECO:0000259" key="5">
    <source>
        <dbReference type="PROSITE" id="PS50404"/>
    </source>
</evidence>
<comment type="catalytic activity">
    <reaction evidence="4">
        <text>RX + glutathione = an S-substituted glutathione + a halide anion + H(+)</text>
        <dbReference type="Rhea" id="RHEA:16437"/>
        <dbReference type="ChEBI" id="CHEBI:15378"/>
        <dbReference type="ChEBI" id="CHEBI:16042"/>
        <dbReference type="ChEBI" id="CHEBI:17792"/>
        <dbReference type="ChEBI" id="CHEBI:57925"/>
        <dbReference type="ChEBI" id="CHEBI:90779"/>
        <dbReference type="EC" id="2.5.1.18"/>
    </reaction>
</comment>
<dbReference type="PANTHER" id="PTHR43900">
    <property type="entry name" value="GLUTATHIONE S-TRANSFERASE RHO"/>
    <property type="match status" value="1"/>
</dbReference>
<evidence type="ECO:0000259" key="6">
    <source>
        <dbReference type="PROSITE" id="PS50405"/>
    </source>
</evidence>
<feature type="domain" description="GST N-terminal" evidence="5">
    <location>
        <begin position="1"/>
        <end position="78"/>
    </location>
</feature>
<protein>
    <recommendedName>
        <fullName evidence="2">glutathione transferase</fullName>
        <ecNumber evidence="2">2.5.1.18</ecNumber>
    </recommendedName>
</protein>
<dbReference type="InterPro" id="IPR010987">
    <property type="entry name" value="Glutathione-S-Trfase_C-like"/>
</dbReference>
<evidence type="ECO:0000313" key="8">
    <source>
        <dbReference type="Proteomes" id="UP001633002"/>
    </source>
</evidence>
<dbReference type="AlphaFoldDB" id="A0ABD3I638"/>
<comment type="similarity">
    <text evidence="1">Belongs to the GST superfamily. Phi family.</text>
</comment>
<dbReference type="InterPro" id="IPR040079">
    <property type="entry name" value="Glutathione_S-Trfase"/>
</dbReference>
<dbReference type="GO" id="GO:0009636">
    <property type="term" value="P:response to toxic substance"/>
    <property type="evidence" value="ECO:0007669"/>
    <property type="project" value="UniProtKB-ARBA"/>
</dbReference>
<keyword evidence="3" id="KW-0808">Transferase</keyword>
<dbReference type="PANTHER" id="PTHR43900:SF3">
    <property type="entry name" value="GLUTATHIONE S-TRANSFERASE RHO"/>
    <property type="match status" value="1"/>
</dbReference>
<dbReference type="Pfam" id="PF02798">
    <property type="entry name" value="GST_N"/>
    <property type="match status" value="1"/>
</dbReference>
<dbReference type="SFLD" id="SFLDS00019">
    <property type="entry name" value="Glutathione_Transferase_(cytos"/>
    <property type="match status" value="1"/>
</dbReference>
<proteinExistence type="inferred from homology"/>
<dbReference type="GO" id="GO:0004364">
    <property type="term" value="F:glutathione transferase activity"/>
    <property type="evidence" value="ECO:0007669"/>
    <property type="project" value="UniProtKB-EC"/>
</dbReference>
<gene>
    <name evidence="7" type="ORF">R1sor_017187</name>
</gene>
<dbReference type="Gene3D" id="3.40.30.10">
    <property type="entry name" value="Glutaredoxin"/>
    <property type="match status" value="1"/>
</dbReference>
<dbReference type="FunFam" id="1.20.1050.10:FF:000004">
    <property type="entry name" value="Glutathione S-transferase F2"/>
    <property type="match status" value="1"/>
</dbReference>
<evidence type="ECO:0000256" key="4">
    <source>
        <dbReference type="ARBA" id="ARBA00047960"/>
    </source>
</evidence>
<dbReference type="SUPFAM" id="SSF52833">
    <property type="entry name" value="Thioredoxin-like"/>
    <property type="match status" value="1"/>
</dbReference>
<sequence length="218" mass="24822">MTIKIYGYIRSPYVMAVGLTVYEKDQDFELLMMDMKSPEYRSNFNPFGMVPSYQDEDTTLFESKAIMRYVATKFADQGTPLLGSTIVEQALCNQWLEVHSHNLVSPLVETAMALIQNPPQPDVLKPALEKLNSVLDIYDARLSASKYLAGDSYTLADVTHTPFFHILNAITVDETQKCITSRPHLHAWIQDISSRPAWKKLIANPEIKDYNFRQGVKK</sequence>
<dbReference type="InterPro" id="IPR036282">
    <property type="entry name" value="Glutathione-S-Trfase_C_sf"/>
</dbReference>
<evidence type="ECO:0000256" key="1">
    <source>
        <dbReference type="ARBA" id="ARBA00010128"/>
    </source>
</evidence>
<dbReference type="EMBL" id="JBJQOH010000001">
    <property type="protein sequence ID" value="KAL3699165.1"/>
    <property type="molecule type" value="Genomic_DNA"/>
</dbReference>
<dbReference type="SFLD" id="SFLDG00358">
    <property type="entry name" value="Main_(cytGST)"/>
    <property type="match status" value="1"/>
</dbReference>
<evidence type="ECO:0000256" key="3">
    <source>
        <dbReference type="ARBA" id="ARBA00022679"/>
    </source>
</evidence>
<dbReference type="InterPro" id="IPR004045">
    <property type="entry name" value="Glutathione_S-Trfase_N"/>
</dbReference>
<comment type="caution">
    <text evidence="7">The sequence shown here is derived from an EMBL/GenBank/DDBJ whole genome shotgun (WGS) entry which is preliminary data.</text>
</comment>
<keyword evidence="8" id="KW-1185">Reference proteome</keyword>
<dbReference type="SUPFAM" id="SSF47616">
    <property type="entry name" value="GST C-terminal domain-like"/>
    <property type="match status" value="1"/>
</dbReference>
<dbReference type="PROSITE" id="PS50404">
    <property type="entry name" value="GST_NTER"/>
    <property type="match status" value="1"/>
</dbReference>
<dbReference type="EC" id="2.5.1.18" evidence="2"/>
<name>A0ABD3I638_9MARC</name>
<feature type="domain" description="GST C-terminal" evidence="6">
    <location>
        <begin position="85"/>
        <end position="212"/>
    </location>
</feature>
<dbReference type="Proteomes" id="UP001633002">
    <property type="component" value="Unassembled WGS sequence"/>
</dbReference>
<dbReference type="Gene3D" id="1.20.1050.10">
    <property type="match status" value="1"/>
</dbReference>
<evidence type="ECO:0000313" key="7">
    <source>
        <dbReference type="EMBL" id="KAL3699165.1"/>
    </source>
</evidence>
<evidence type="ECO:0000256" key="2">
    <source>
        <dbReference type="ARBA" id="ARBA00012452"/>
    </source>
</evidence>
<dbReference type="PROSITE" id="PS50405">
    <property type="entry name" value="GST_CTER"/>
    <property type="match status" value="1"/>
</dbReference>
<accession>A0ABD3I638</accession>
<dbReference type="InterPro" id="IPR036249">
    <property type="entry name" value="Thioredoxin-like_sf"/>
</dbReference>
<dbReference type="InterPro" id="IPR004046">
    <property type="entry name" value="GST_C"/>
</dbReference>
<organism evidence="7 8">
    <name type="scientific">Riccia sorocarpa</name>
    <dbReference type="NCBI Taxonomy" id="122646"/>
    <lineage>
        <taxon>Eukaryota</taxon>
        <taxon>Viridiplantae</taxon>
        <taxon>Streptophyta</taxon>
        <taxon>Embryophyta</taxon>
        <taxon>Marchantiophyta</taxon>
        <taxon>Marchantiopsida</taxon>
        <taxon>Marchantiidae</taxon>
        <taxon>Marchantiales</taxon>
        <taxon>Ricciaceae</taxon>
        <taxon>Riccia</taxon>
    </lineage>
</organism>